<keyword evidence="3" id="KW-1185">Reference proteome</keyword>
<dbReference type="GO" id="GO:0097367">
    <property type="term" value="F:carbohydrate derivative binding"/>
    <property type="evidence" value="ECO:0007669"/>
    <property type="project" value="InterPro"/>
</dbReference>
<proteinExistence type="predicted"/>
<evidence type="ECO:0000259" key="1">
    <source>
        <dbReference type="PROSITE" id="PS51464"/>
    </source>
</evidence>
<dbReference type="Proteomes" id="UP000030762">
    <property type="component" value="Unassembled WGS sequence"/>
</dbReference>
<dbReference type="GeneID" id="19946004"/>
<dbReference type="AlphaFoldDB" id="T0RWY2"/>
<reference evidence="2 3" key="1">
    <citation type="submission" date="2012-04" db="EMBL/GenBank/DDBJ databases">
        <title>The Genome Sequence of Saprolegnia declina VS20.</title>
        <authorList>
            <consortium name="The Broad Institute Genome Sequencing Platform"/>
            <person name="Russ C."/>
            <person name="Nusbaum C."/>
            <person name="Tyler B."/>
            <person name="van West P."/>
            <person name="Dieguez-Uribeondo J."/>
            <person name="de Bruijn I."/>
            <person name="Tripathy S."/>
            <person name="Jiang R."/>
            <person name="Young S.K."/>
            <person name="Zeng Q."/>
            <person name="Gargeya S."/>
            <person name="Fitzgerald M."/>
            <person name="Haas B."/>
            <person name="Abouelleil A."/>
            <person name="Alvarado L."/>
            <person name="Arachchi H.M."/>
            <person name="Berlin A."/>
            <person name="Chapman S.B."/>
            <person name="Goldberg J."/>
            <person name="Griggs A."/>
            <person name="Gujja S."/>
            <person name="Hansen M."/>
            <person name="Howarth C."/>
            <person name="Imamovic A."/>
            <person name="Larimer J."/>
            <person name="McCowen C."/>
            <person name="Montmayeur A."/>
            <person name="Murphy C."/>
            <person name="Neiman D."/>
            <person name="Pearson M."/>
            <person name="Priest M."/>
            <person name="Roberts A."/>
            <person name="Saif S."/>
            <person name="Shea T."/>
            <person name="Sisk P."/>
            <person name="Sykes S."/>
            <person name="Wortman J."/>
            <person name="Nusbaum C."/>
            <person name="Birren B."/>
        </authorList>
    </citation>
    <scope>NUCLEOTIDE SEQUENCE [LARGE SCALE GENOMIC DNA]</scope>
    <source>
        <strain evidence="2 3">VS20</strain>
    </source>
</reference>
<dbReference type="InterPro" id="IPR011611">
    <property type="entry name" value="PfkB_dom"/>
</dbReference>
<dbReference type="SUPFAM" id="SSF53697">
    <property type="entry name" value="SIS domain"/>
    <property type="match status" value="1"/>
</dbReference>
<dbReference type="eggNOG" id="ENOG502RDRP">
    <property type="taxonomic scope" value="Eukaryota"/>
</dbReference>
<dbReference type="InterPro" id="IPR029056">
    <property type="entry name" value="Ribokinase-like"/>
</dbReference>
<dbReference type="EMBL" id="JH767145">
    <property type="protein sequence ID" value="EQC37048.1"/>
    <property type="molecule type" value="Genomic_DNA"/>
</dbReference>
<evidence type="ECO:0000313" key="2">
    <source>
        <dbReference type="EMBL" id="EQC37048.1"/>
    </source>
</evidence>
<dbReference type="SUPFAM" id="SSF53613">
    <property type="entry name" value="Ribokinase-like"/>
    <property type="match status" value="1"/>
</dbReference>
<dbReference type="RefSeq" id="XP_008609210.1">
    <property type="nucleotide sequence ID" value="XM_008610988.1"/>
</dbReference>
<organism evidence="2 3">
    <name type="scientific">Saprolegnia diclina (strain VS20)</name>
    <dbReference type="NCBI Taxonomy" id="1156394"/>
    <lineage>
        <taxon>Eukaryota</taxon>
        <taxon>Sar</taxon>
        <taxon>Stramenopiles</taxon>
        <taxon>Oomycota</taxon>
        <taxon>Saprolegniomycetes</taxon>
        <taxon>Saprolegniales</taxon>
        <taxon>Saprolegniaceae</taxon>
        <taxon>Saprolegnia</taxon>
    </lineage>
</organism>
<dbReference type="PANTHER" id="PTHR38418:SF2">
    <property type="entry name" value="SUGAR ISOMERASE, KPSF_GUTQ (AFU_ORTHOLOGUE AFUA_6G08860)"/>
    <property type="match status" value="1"/>
</dbReference>
<dbReference type="VEuPathDB" id="FungiDB:SDRG_05277"/>
<dbReference type="Gene3D" id="3.40.1190.20">
    <property type="match status" value="1"/>
</dbReference>
<feature type="domain" description="SIS" evidence="1">
    <location>
        <begin position="434"/>
        <end position="574"/>
    </location>
</feature>
<dbReference type="Gene3D" id="3.40.50.10490">
    <property type="entry name" value="Glucose-6-phosphate isomerase like protein, domain 1"/>
    <property type="match status" value="1"/>
</dbReference>
<dbReference type="STRING" id="1156394.T0RWY2"/>
<dbReference type="InParanoid" id="T0RWY2"/>
<dbReference type="InterPro" id="IPR046348">
    <property type="entry name" value="SIS_dom_sf"/>
</dbReference>
<protein>
    <recommendedName>
        <fullName evidence="1">SIS domain-containing protein</fullName>
    </recommendedName>
</protein>
<accession>T0RWY2</accession>
<dbReference type="OMA" id="RAACCET"/>
<dbReference type="InterPro" id="IPR001347">
    <property type="entry name" value="SIS_dom"/>
</dbReference>
<dbReference type="OrthoDB" id="415590at2759"/>
<dbReference type="Pfam" id="PF00294">
    <property type="entry name" value="PfkB"/>
    <property type="match status" value="1"/>
</dbReference>
<dbReference type="PANTHER" id="PTHR38418">
    <property type="entry name" value="SUGAR ISOMERASE, KPSF/GUTQ (AFU_ORTHOLOGUE AFUA_6G08860)"/>
    <property type="match status" value="1"/>
</dbReference>
<dbReference type="Pfam" id="PF01380">
    <property type="entry name" value="SIS"/>
    <property type="match status" value="1"/>
</dbReference>
<dbReference type="PROSITE" id="PS51464">
    <property type="entry name" value="SIS"/>
    <property type="match status" value="1"/>
</dbReference>
<dbReference type="GO" id="GO:1901135">
    <property type="term" value="P:carbohydrate derivative metabolic process"/>
    <property type="evidence" value="ECO:0007669"/>
    <property type="project" value="InterPro"/>
</dbReference>
<gene>
    <name evidence="2" type="ORF">SDRG_05277</name>
</gene>
<name>T0RWY2_SAPDV</name>
<sequence>MSRGHERGFQRLRRQRHIQFHLLMDMVWPAPSSSMHHVLRRSHSTSAFDLLSCGSSLVDVVSHVKRLPAAHATVFNSKKTAPKEIVTGGALHHSAWVQVLGVNSSLLSLQGADKYGDMIRETMRKHNISTDYMVQKDEFESSVCQTFVSSTGDKCSIVSPGSMMELPSNAMKLFFSEPIQKAKAVSLEINQVPLASVEEMLDIATDAGSMRFLDVALLPSVAIHEAELGDWETLERCIAKSTVVKATLEAAKELTNDPSASADEIAIRMREKFQVPFVAITDGAAGAVIAYKLGGGKSFSAVIPLPSNVSLTDAAGAEDAFFGGLIAGFHHWGMPEDTDSAVRIGKLAGATRAACCETLGALPTDESFFRVQKFIPLAFHPLPKRLSVDQETVLRAIEGPNASLTRDIDALLHMRRLFTNLEYAAQFQAFVSRIVQCRENRNRVYLSGIGKSGIVARRFASTLASLSVPSQWIHGSEWTHGELGNLYPGDVVILISNSGKTPELLHLPDVFREFEVDVLCLVGNEDSPLFKASDFPIYTPAEDWLFDSVPTRSIVTQESVCNAVAESVVALTGIKRCTFKKNHPGGNIGKAFTRTRTLST</sequence>
<evidence type="ECO:0000313" key="3">
    <source>
        <dbReference type="Proteomes" id="UP000030762"/>
    </source>
</evidence>